<protein>
    <recommendedName>
        <fullName evidence="3">Zn-dependent peptidase</fullName>
    </recommendedName>
</protein>
<sequence length="470" mass="50269">MQRDEIDGVTVVWHPAPGQLSATLTFGCGLRDEDVDRIGLTHLVQLLVADVIGVSMDTMASTIDSNFAVAGPPESVAQRLTAVCETLADLPLDALDDVAASADPGDRFLDLDIDDATRDPWGSLLAHRLGPAGLGLARWAPVAYKQFTKSEVRAHAARGFTTGNAVLALSGPPPDGLRLPLPRGPRTSPAPSVHPVVTTPSWYADQAVAPGMALTATPGPEALAVVSLLDARVSSALQAHGLDYWQTCWYSPVDASRVEIGLSLHAVKGRRKADPAYAAATLWRELRRLARGDLTADDLRPIADGRARYDDLERAAKATLFDVSDEPTSDQLRAVASLSPAAVATAAVAWLRSTTVVVPAGVTADLDGLTEQRCPTSEVVPSGEELRPSRWRRWRGGDDRLVVAPDGFHHVAADGRVHSFPQLDAMLIERGDELLLGNTRHGCVVDVSEYAGVEKLADHLPVRRRRKAAD</sequence>
<accession>A0ABV8LVC7</accession>
<evidence type="ECO:0000313" key="1">
    <source>
        <dbReference type="EMBL" id="MFC4134996.1"/>
    </source>
</evidence>
<dbReference type="PROSITE" id="PS51257">
    <property type="entry name" value="PROKAR_LIPOPROTEIN"/>
    <property type="match status" value="1"/>
</dbReference>
<gene>
    <name evidence="1" type="ORF">ACFOZ4_30670</name>
</gene>
<evidence type="ECO:0000313" key="2">
    <source>
        <dbReference type="Proteomes" id="UP001595816"/>
    </source>
</evidence>
<dbReference type="Proteomes" id="UP001595816">
    <property type="component" value="Unassembled WGS sequence"/>
</dbReference>
<dbReference type="EMBL" id="JBHSAY010000019">
    <property type="protein sequence ID" value="MFC4134996.1"/>
    <property type="molecule type" value="Genomic_DNA"/>
</dbReference>
<evidence type="ECO:0008006" key="3">
    <source>
        <dbReference type="Google" id="ProtNLM"/>
    </source>
</evidence>
<proteinExistence type="predicted"/>
<reference evidence="2" key="1">
    <citation type="journal article" date="2019" name="Int. J. Syst. Evol. Microbiol.">
        <title>The Global Catalogue of Microorganisms (GCM) 10K type strain sequencing project: providing services to taxonomists for standard genome sequencing and annotation.</title>
        <authorList>
            <consortium name="The Broad Institute Genomics Platform"/>
            <consortium name="The Broad Institute Genome Sequencing Center for Infectious Disease"/>
            <person name="Wu L."/>
            <person name="Ma J."/>
        </authorList>
    </citation>
    <scope>NUCLEOTIDE SEQUENCE [LARGE SCALE GENOMIC DNA]</scope>
    <source>
        <strain evidence="2">CGMCC 4.7289</strain>
    </source>
</reference>
<dbReference type="RefSeq" id="WP_253762484.1">
    <property type="nucleotide sequence ID" value="NZ_JAMZDZ010000001.1"/>
</dbReference>
<keyword evidence="2" id="KW-1185">Reference proteome</keyword>
<organism evidence="1 2">
    <name type="scientific">Hamadaea flava</name>
    <dbReference type="NCBI Taxonomy" id="1742688"/>
    <lineage>
        <taxon>Bacteria</taxon>
        <taxon>Bacillati</taxon>
        <taxon>Actinomycetota</taxon>
        <taxon>Actinomycetes</taxon>
        <taxon>Micromonosporales</taxon>
        <taxon>Micromonosporaceae</taxon>
        <taxon>Hamadaea</taxon>
    </lineage>
</organism>
<name>A0ABV8LVC7_9ACTN</name>
<comment type="caution">
    <text evidence="1">The sequence shown here is derived from an EMBL/GenBank/DDBJ whole genome shotgun (WGS) entry which is preliminary data.</text>
</comment>